<gene>
    <name evidence="1" type="ORF">Godav_013977</name>
</gene>
<reference evidence="1 2" key="1">
    <citation type="journal article" date="2019" name="Genome Biol. Evol.">
        <title>Insights into the evolution of the New World diploid cottons (Gossypium, subgenus Houzingenia) based on genome sequencing.</title>
        <authorList>
            <person name="Grover C.E."/>
            <person name="Arick M.A. 2nd"/>
            <person name="Thrash A."/>
            <person name="Conover J.L."/>
            <person name="Sanders W.S."/>
            <person name="Peterson D.G."/>
            <person name="Frelichowski J.E."/>
            <person name="Scheffler J.A."/>
            <person name="Scheffler B.E."/>
            <person name="Wendel J.F."/>
        </authorList>
    </citation>
    <scope>NUCLEOTIDE SEQUENCE [LARGE SCALE GENOMIC DNA]</scope>
    <source>
        <strain evidence="1">27</strain>
        <tissue evidence="1">Leaf</tissue>
    </source>
</reference>
<dbReference type="EMBL" id="JABFAC010000005">
    <property type="protein sequence ID" value="MBA0613575.1"/>
    <property type="molecule type" value="Genomic_DNA"/>
</dbReference>
<evidence type="ECO:0000313" key="2">
    <source>
        <dbReference type="Proteomes" id="UP000593561"/>
    </source>
</evidence>
<dbReference type="Proteomes" id="UP000593561">
    <property type="component" value="Unassembled WGS sequence"/>
</dbReference>
<name>A0A7J8RIN3_GOSDV</name>
<evidence type="ECO:0000313" key="1">
    <source>
        <dbReference type="EMBL" id="MBA0613575.1"/>
    </source>
</evidence>
<keyword evidence="2" id="KW-1185">Reference proteome</keyword>
<accession>A0A7J8RIN3</accession>
<organism evidence="1 2">
    <name type="scientific">Gossypium davidsonii</name>
    <name type="common">Davidson's cotton</name>
    <name type="synonym">Gossypium klotzschianum subsp. davidsonii</name>
    <dbReference type="NCBI Taxonomy" id="34287"/>
    <lineage>
        <taxon>Eukaryota</taxon>
        <taxon>Viridiplantae</taxon>
        <taxon>Streptophyta</taxon>
        <taxon>Embryophyta</taxon>
        <taxon>Tracheophyta</taxon>
        <taxon>Spermatophyta</taxon>
        <taxon>Magnoliopsida</taxon>
        <taxon>eudicotyledons</taxon>
        <taxon>Gunneridae</taxon>
        <taxon>Pentapetalae</taxon>
        <taxon>rosids</taxon>
        <taxon>malvids</taxon>
        <taxon>Malvales</taxon>
        <taxon>Malvaceae</taxon>
        <taxon>Malvoideae</taxon>
        <taxon>Gossypium</taxon>
    </lineage>
</organism>
<protein>
    <submittedName>
        <fullName evidence="1">Uncharacterized protein</fullName>
    </submittedName>
</protein>
<dbReference type="AlphaFoldDB" id="A0A7J8RIN3"/>
<sequence>MVPDWFEWLTWAFDKCSNSQKWMICESLWVLWTERNKLRSGIVSRKKEEE</sequence>
<proteinExistence type="predicted"/>
<comment type="caution">
    <text evidence="1">The sequence shown here is derived from an EMBL/GenBank/DDBJ whole genome shotgun (WGS) entry which is preliminary data.</text>
</comment>